<organism evidence="4 5">
    <name type="scientific">Plakobranchus ocellatus</name>
    <dbReference type="NCBI Taxonomy" id="259542"/>
    <lineage>
        <taxon>Eukaryota</taxon>
        <taxon>Metazoa</taxon>
        <taxon>Spiralia</taxon>
        <taxon>Lophotrochozoa</taxon>
        <taxon>Mollusca</taxon>
        <taxon>Gastropoda</taxon>
        <taxon>Heterobranchia</taxon>
        <taxon>Euthyneura</taxon>
        <taxon>Panpulmonata</taxon>
        <taxon>Sacoglossa</taxon>
        <taxon>Placobranchoidea</taxon>
        <taxon>Plakobranchidae</taxon>
        <taxon>Plakobranchus</taxon>
    </lineage>
</organism>
<dbReference type="EMBL" id="BLXT01008455">
    <property type="protein sequence ID" value="GFO48893.1"/>
    <property type="molecule type" value="Genomic_DNA"/>
</dbReference>
<dbReference type="PROSITE" id="PS50103">
    <property type="entry name" value="ZF_C3H1"/>
    <property type="match status" value="1"/>
</dbReference>
<feature type="zinc finger region" description="C3H1-type" evidence="1">
    <location>
        <begin position="258"/>
        <end position="285"/>
    </location>
</feature>
<gene>
    <name evidence="4" type="ORF">PoB_007539800</name>
</gene>
<proteinExistence type="predicted"/>
<accession>A0AAV4DXR1</accession>
<evidence type="ECO:0000259" key="3">
    <source>
        <dbReference type="PROSITE" id="PS50103"/>
    </source>
</evidence>
<keyword evidence="1" id="KW-0479">Metal-binding</keyword>
<evidence type="ECO:0000313" key="4">
    <source>
        <dbReference type="EMBL" id="GFO48893.1"/>
    </source>
</evidence>
<evidence type="ECO:0000256" key="1">
    <source>
        <dbReference type="PROSITE-ProRule" id="PRU00723"/>
    </source>
</evidence>
<protein>
    <submittedName>
        <fullName evidence="4">Muscleblind-like protein 2</fullName>
    </submittedName>
</protein>
<dbReference type="InterPro" id="IPR000571">
    <property type="entry name" value="Znf_CCCH"/>
</dbReference>
<sequence>MPGMVPAIKRIAVGDIHKGGIPVYQTNPMVSPLQPTSLMQLQQQPSYIPMSYPASYLYPSASSNLGQQPFTAQLNPQLAALSPTLLTPLSTTAPDSTTVTAAATSTSTTAGGDESNYFFSTPAAAYLNPTPTSGASASTKGVATTPATSSSSFNNSYYHLLHQQQQQQQQHQQSRLSATAAAVMGLGVYATPTPVSIPAASAAASPALPNNACYVEYFGNNKQLRDTIPVCQDFSAGLCNSPYCKKVHLSEDYVEVSNGSVTVCRDFATRQTCKRSRCKFYHIPVNLPPS</sequence>
<dbReference type="Proteomes" id="UP000735302">
    <property type="component" value="Unassembled WGS sequence"/>
</dbReference>
<feature type="compositionally biased region" description="Low complexity" evidence="2">
    <location>
        <begin position="91"/>
        <end position="110"/>
    </location>
</feature>
<reference evidence="4 5" key="1">
    <citation type="journal article" date="2021" name="Elife">
        <title>Chloroplast acquisition without the gene transfer in kleptoplastic sea slugs, Plakobranchus ocellatus.</title>
        <authorList>
            <person name="Maeda T."/>
            <person name="Takahashi S."/>
            <person name="Yoshida T."/>
            <person name="Shimamura S."/>
            <person name="Takaki Y."/>
            <person name="Nagai Y."/>
            <person name="Toyoda A."/>
            <person name="Suzuki Y."/>
            <person name="Arimoto A."/>
            <person name="Ishii H."/>
            <person name="Satoh N."/>
            <person name="Nishiyama T."/>
            <person name="Hasebe M."/>
            <person name="Maruyama T."/>
            <person name="Minagawa J."/>
            <person name="Obokata J."/>
            <person name="Shigenobu S."/>
        </authorList>
    </citation>
    <scope>NUCLEOTIDE SEQUENCE [LARGE SCALE GENOMIC DNA]</scope>
</reference>
<keyword evidence="5" id="KW-1185">Reference proteome</keyword>
<evidence type="ECO:0000256" key="2">
    <source>
        <dbReference type="SAM" id="MobiDB-lite"/>
    </source>
</evidence>
<keyword evidence="1" id="KW-0863">Zinc-finger</keyword>
<dbReference type="SMART" id="SM00356">
    <property type="entry name" value="ZnF_C3H1"/>
    <property type="match status" value="2"/>
</dbReference>
<dbReference type="GO" id="GO:0008270">
    <property type="term" value="F:zinc ion binding"/>
    <property type="evidence" value="ECO:0007669"/>
    <property type="project" value="UniProtKB-KW"/>
</dbReference>
<evidence type="ECO:0000313" key="5">
    <source>
        <dbReference type="Proteomes" id="UP000735302"/>
    </source>
</evidence>
<feature type="domain" description="C3H1-type" evidence="3">
    <location>
        <begin position="258"/>
        <end position="285"/>
    </location>
</feature>
<comment type="caution">
    <text evidence="4">The sequence shown here is derived from an EMBL/GenBank/DDBJ whole genome shotgun (WGS) entry which is preliminary data.</text>
</comment>
<keyword evidence="1" id="KW-0862">Zinc</keyword>
<dbReference type="AlphaFoldDB" id="A0AAV4DXR1"/>
<name>A0AAV4DXR1_9GAST</name>
<dbReference type="Gene3D" id="3.30.1370.210">
    <property type="match status" value="1"/>
</dbReference>
<feature type="region of interest" description="Disordered" evidence="2">
    <location>
        <begin position="91"/>
        <end position="114"/>
    </location>
</feature>